<accession>A0A4V3SCH1</accession>
<name>A0A4V3SCH1_OPIFE</name>
<evidence type="ECO:0000313" key="5">
    <source>
        <dbReference type="Proteomes" id="UP000308267"/>
    </source>
</evidence>
<dbReference type="SMART" id="SM01265">
    <property type="entry name" value="Mab-21"/>
    <property type="match status" value="1"/>
</dbReference>
<evidence type="ECO:0000313" key="4">
    <source>
        <dbReference type="EMBL" id="TGZ56944.1"/>
    </source>
</evidence>
<dbReference type="Pfam" id="PF03281">
    <property type="entry name" value="Mab-21"/>
    <property type="match status" value="2"/>
</dbReference>
<dbReference type="EMBL" id="SJOL01009557">
    <property type="protein sequence ID" value="TGZ56944.1"/>
    <property type="molecule type" value="Genomic_DNA"/>
</dbReference>
<feature type="domain" description="Mab-21-like nucleotidyltransferase" evidence="2">
    <location>
        <begin position="331"/>
        <end position="383"/>
    </location>
</feature>
<dbReference type="PANTHER" id="PTHR10656">
    <property type="entry name" value="CELL FATE DETERMINING PROTEIN MAB21-RELATED"/>
    <property type="match status" value="1"/>
</dbReference>
<dbReference type="AlphaFoldDB" id="A0A4V3SCH1"/>
<proteinExistence type="inferred from homology"/>
<feature type="domain" description="Mab-21-like HhH/H2TH-like" evidence="3">
    <location>
        <begin position="387"/>
        <end position="499"/>
    </location>
</feature>
<dbReference type="Proteomes" id="UP000308267">
    <property type="component" value="Unassembled WGS sequence"/>
</dbReference>
<dbReference type="STRING" id="147828.A0A4V3SCH1"/>
<evidence type="ECO:0000259" key="3">
    <source>
        <dbReference type="Pfam" id="PF20266"/>
    </source>
</evidence>
<organism evidence="4 5">
    <name type="scientific">Opisthorchis felineus</name>
    <dbReference type="NCBI Taxonomy" id="147828"/>
    <lineage>
        <taxon>Eukaryota</taxon>
        <taxon>Metazoa</taxon>
        <taxon>Spiralia</taxon>
        <taxon>Lophotrochozoa</taxon>
        <taxon>Platyhelminthes</taxon>
        <taxon>Trematoda</taxon>
        <taxon>Digenea</taxon>
        <taxon>Opisthorchiida</taxon>
        <taxon>Opisthorchiata</taxon>
        <taxon>Opisthorchiidae</taxon>
        <taxon>Opisthorchis</taxon>
    </lineage>
</organism>
<evidence type="ECO:0000259" key="2">
    <source>
        <dbReference type="Pfam" id="PF03281"/>
    </source>
</evidence>
<dbReference type="InterPro" id="IPR046906">
    <property type="entry name" value="Mab-21_HhH/H2TH-like"/>
</dbReference>
<gene>
    <name evidence="4" type="ORF">CRM22_010046</name>
</gene>
<dbReference type="Gene3D" id="3.30.460.90">
    <property type="match status" value="1"/>
</dbReference>
<feature type="domain" description="Mab-21-like nucleotidyltransferase" evidence="2">
    <location>
        <begin position="184"/>
        <end position="321"/>
    </location>
</feature>
<dbReference type="InterPro" id="IPR046903">
    <property type="entry name" value="Mab-21-like_nuc_Trfase"/>
</dbReference>
<reference evidence="4 5" key="1">
    <citation type="journal article" date="2019" name="BMC Genomics">
        <title>New insights from Opisthorchis felineus genome: update on genomics of the epidemiologically important liver flukes.</title>
        <authorList>
            <person name="Ershov N.I."/>
            <person name="Mordvinov V.A."/>
            <person name="Prokhortchouk E.B."/>
            <person name="Pakharukova M.Y."/>
            <person name="Gunbin K.V."/>
            <person name="Ustyantsev K."/>
            <person name="Genaev M.A."/>
            <person name="Blinov A.G."/>
            <person name="Mazur A."/>
            <person name="Boulygina E."/>
            <person name="Tsygankova S."/>
            <person name="Khrameeva E."/>
            <person name="Chekanov N."/>
            <person name="Fan G."/>
            <person name="Xiao A."/>
            <person name="Zhang H."/>
            <person name="Xu X."/>
            <person name="Yang H."/>
            <person name="Solovyev V."/>
            <person name="Lee S.M."/>
            <person name="Liu X."/>
            <person name="Afonnikov D.A."/>
            <person name="Skryabin K.G."/>
        </authorList>
    </citation>
    <scope>NUCLEOTIDE SEQUENCE [LARGE SCALE GENOMIC DNA]</scope>
    <source>
        <strain evidence="4">AK-0245</strain>
        <tissue evidence="4">Whole organism</tissue>
    </source>
</reference>
<protein>
    <submittedName>
        <fullName evidence="4">Uncharacterized protein</fullName>
    </submittedName>
</protein>
<comment type="caution">
    <text evidence="4">The sequence shown here is derived from an EMBL/GenBank/DDBJ whole genome shotgun (WGS) entry which is preliminary data.</text>
</comment>
<comment type="similarity">
    <text evidence="1">Belongs to the mab-21 family.</text>
</comment>
<evidence type="ECO:0000256" key="1">
    <source>
        <dbReference type="ARBA" id="ARBA00008307"/>
    </source>
</evidence>
<keyword evidence="5" id="KW-1185">Reference proteome</keyword>
<dbReference type="OrthoDB" id="5961151at2759"/>
<dbReference type="Pfam" id="PF20266">
    <property type="entry name" value="Mab-21_C"/>
    <property type="match status" value="1"/>
</dbReference>
<dbReference type="InterPro" id="IPR024810">
    <property type="entry name" value="MAB21L/cGLR"/>
</dbReference>
<dbReference type="Gene3D" id="1.10.1410.40">
    <property type="match status" value="1"/>
</dbReference>
<dbReference type="PANTHER" id="PTHR10656:SF70">
    <property type="entry name" value="PROTEIN MAB-21-RELATED"/>
    <property type="match status" value="1"/>
</dbReference>
<sequence>MTTLPLLNSHLLPSSQPVGLFDVNSFTQTASELVPYRTIPMDLIAAISDQTTIAQHLVRPVVNKQATMLVYTEGQVNQTEQYPTVPRSTSILSLPNAIPNPVQSHISMFYSRRVETRRATIAKTLREVVHIAQEILHEVELQEPRFISTLKLIHSNQLIEPGQTTSSFCDENGNRHPSSSAVGTYDGLRVLSPNRFEVALFLNQMGVFNFVDDGSVPGGAVLKLSDGRKRSMSLWVEFITASGYLSARKIRARFHSLVGQAIQKCSYRGILRLLGHTSEVRICIRERYILQITPAFRCSGLWPRSASHWPASNQIMNSQNGLNFMSQSLSSVLWPSPQLINEVKREGFCLLSQESVYTKDKQASAEGDAWLLDFHDAEERLFAGGARKQCLNILKTLADQHLTGINHGPGRGSGESTAFTLNGPTVTEYDLRTLVLHECEKHPRDEEWTTYTLADRLNGVLLQLISCLQHRRCPHYFLPQLDIFRGHSYAGMDITARQAWCLLRDLLTCPRALERL</sequence>